<keyword evidence="4" id="KW-1185">Reference proteome</keyword>
<gene>
    <name evidence="2" type="ORF">Lmor_3177</name>
    <name evidence="3" type="ORF">NCTC12239_02600</name>
</gene>
<dbReference type="AlphaFoldDB" id="A0A378K1S6"/>
<evidence type="ECO:0000313" key="5">
    <source>
        <dbReference type="Proteomes" id="UP000254040"/>
    </source>
</evidence>
<dbReference type="EMBL" id="LNYN01000042">
    <property type="protein sequence ID" value="KTD31070.1"/>
    <property type="molecule type" value="Genomic_DNA"/>
</dbReference>
<evidence type="ECO:0000313" key="4">
    <source>
        <dbReference type="Proteomes" id="UP000054985"/>
    </source>
</evidence>
<organism evidence="3 5">
    <name type="scientific">Legionella moravica</name>
    <dbReference type="NCBI Taxonomy" id="39962"/>
    <lineage>
        <taxon>Bacteria</taxon>
        <taxon>Pseudomonadati</taxon>
        <taxon>Pseudomonadota</taxon>
        <taxon>Gammaproteobacteria</taxon>
        <taxon>Legionellales</taxon>
        <taxon>Legionellaceae</taxon>
        <taxon>Legionella</taxon>
    </lineage>
</organism>
<accession>A0A378K1S6</accession>
<dbReference type="Proteomes" id="UP000054985">
    <property type="component" value="Unassembled WGS sequence"/>
</dbReference>
<dbReference type="Proteomes" id="UP000254040">
    <property type="component" value="Unassembled WGS sequence"/>
</dbReference>
<dbReference type="InterPro" id="IPR025164">
    <property type="entry name" value="Toastrack_DUF4097"/>
</dbReference>
<dbReference type="EMBL" id="UGOG01000001">
    <property type="protein sequence ID" value="STX63652.1"/>
    <property type="molecule type" value="Genomic_DNA"/>
</dbReference>
<evidence type="ECO:0000313" key="3">
    <source>
        <dbReference type="EMBL" id="STX63652.1"/>
    </source>
</evidence>
<dbReference type="RefSeq" id="WP_028384889.1">
    <property type="nucleotide sequence ID" value="NZ_CAAAJG010000058.1"/>
</dbReference>
<protein>
    <recommendedName>
        <fullName evidence="1">DUF4097 domain-containing protein</fullName>
    </recommendedName>
</protein>
<evidence type="ECO:0000313" key="2">
    <source>
        <dbReference type="EMBL" id="KTD31070.1"/>
    </source>
</evidence>
<sequence>MAASKETMIQLIKDSESFEHKGTLHVAESIGAGAKVIVTDGSLIVDGSIHDGAHIELRETPRSYRSGTQIGGLTLGYVSIRCITGGGEPRTLSVLGNVGENVTITSCNADYIVAGEIGRSCYLKTENGNIKVTKVGESSSLISSNGNITCHDVGKHTCLKTSNGTIRAEGVAEQAEVSTNNGDVRVASSQATTKLHTDNGNVYINGTIQPKPMSAYGRSSYMSGGSTFFNSTSIIIDRVDMTPFMGSSFSRR</sequence>
<dbReference type="STRING" id="39962.Lmor_3177"/>
<reference evidence="2 4" key="1">
    <citation type="submission" date="2015-11" db="EMBL/GenBank/DDBJ databases">
        <title>Genomic analysis of 38 Legionella species identifies large and diverse effector repertoires.</title>
        <authorList>
            <person name="Burstein D."/>
            <person name="Amaro F."/>
            <person name="Zusman T."/>
            <person name="Lifshitz Z."/>
            <person name="Cohen O."/>
            <person name="Gilbert J.A."/>
            <person name="Pupko T."/>
            <person name="Shuman H.A."/>
            <person name="Segal G."/>
        </authorList>
    </citation>
    <scope>NUCLEOTIDE SEQUENCE [LARGE SCALE GENOMIC DNA]</scope>
    <source>
        <strain evidence="2 4">ATCC 43877</strain>
    </source>
</reference>
<dbReference type="Pfam" id="PF13349">
    <property type="entry name" value="DUF4097"/>
    <property type="match status" value="1"/>
</dbReference>
<feature type="domain" description="DUF4097" evidence="1">
    <location>
        <begin position="120"/>
        <end position="211"/>
    </location>
</feature>
<name>A0A378K1S6_9GAMM</name>
<reference evidence="3 5" key="2">
    <citation type="submission" date="2018-06" db="EMBL/GenBank/DDBJ databases">
        <authorList>
            <consortium name="Pathogen Informatics"/>
            <person name="Doyle S."/>
        </authorList>
    </citation>
    <scope>NUCLEOTIDE SEQUENCE [LARGE SCALE GENOMIC DNA]</scope>
    <source>
        <strain evidence="3 5">NCTC12239</strain>
    </source>
</reference>
<proteinExistence type="predicted"/>
<evidence type="ECO:0000259" key="1">
    <source>
        <dbReference type="Pfam" id="PF13349"/>
    </source>
</evidence>